<name>A0A9N9J5V0_9GLOM</name>
<sequence>ALSGFYKVLEYSAKVDIDNLDLNRIYTFDEFEFINEQLKTRTLVINGDPVNLFEFDKGKLLP</sequence>
<dbReference type="Proteomes" id="UP000789342">
    <property type="component" value="Unassembled WGS sequence"/>
</dbReference>
<protein>
    <submittedName>
        <fullName evidence="1">7983_t:CDS:1</fullName>
    </submittedName>
</protein>
<organism evidence="1 2">
    <name type="scientific">Acaulospora morrowiae</name>
    <dbReference type="NCBI Taxonomy" id="94023"/>
    <lineage>
        <taxon>Eukaryota</taxon>
        <taxon>Fungi</taxon>
        <taxon>Fungi incertae sedis</taxon>
        <taxon>Mucoromycota</taxon>
        <taxon>Glomeromycotina</taxon>
        <taxon>Glomeromycetes</taxon>
        <taxon>Diversisporales</taxon>
        <taxon>Acaulosporaceae</taxon>
        <taxon>Acaulospora</taxon>
    </lineage>
</organism>
<proteinExistence type="predicted"/>
<dbReference type="AlphaFoldDB" id="A0A9N9J5V0"/>
<evidence type="ECO:0000313" key="1">
    <source>
        <dbReference type="EMBL" id="CAG8766504.1"/>
    </source>
</evidence>
<comment type="caution">
    <text evidence="1">The sequence shown here is derived from an EMBL/GenBank/DDBJ whole genome shotgun (WGS) entry which is preliminary data.</text>
</comment>
<gene>
    <name evidence="1" type="ORF">AMORRO_LOCUS16313</name>
</gene>
<feature type="non-terminal residue" evidence="1">
    <location>
        <position position="62"/>
    </location>
</feature>
<keyword evidence="2" id="KW-1185">Reference proteome</keyword>
<evidence type="ECO:0000313" key="2">
    <source>
        <dbReference type="Proteomes" id="UP000789342"/>
    </source>
</evidence>
<reference evidence="1" key="1">
    <citation type="submission" date="2021-06" db="EMBL/GenBank/DDBJ databases">
        <authorList>
            <person name="Kallberg Y."/>
            <person name="Tangrot J."/>
            <person name="Rosling A."/>
        </authorList>
    </citation>
    <scope>NUCLEOTIDE SEQUENCE</scope>
    <source>
        <strain evidence="1">CL551</strain>
    </source>
</reference>
<dbReference type="OrthoDB" id="88517at2759"/>
<accession>A0A9N9J5V0</accession>
<dbReference type="EMBL" id="CAJVPV010043870">
    <property type="protein sequence ID" value="CAG8766504.1"/>
    <property type="molecule type" value="Genomic_DNA"/>
</dbReference>
<feature type="non-terminal residue" evidence="1">
    <location>
        <position position="1"/>
    </location>
</feature>